<dbReference type="Proteomes" id="UP001206925">
    <property type="component" value="Unassembled WGS sequence"/>
</dbReference>
<comment type="caution">
    <text evidence="1">The sequence shown here is derived from an EMBL/GenBank/DDBJ whole genome shotgun (WGS) entry which is preliminary data.</text>
</comment>
<name>A0AAD5D577_AMBAR</name>
<evidence type="ECO:0000313" key="2">
    <source>
        <dbReference type="Proteomes" id="UP001206925"/>
    </source>
</evidence>
<protein>
    <submittedName>
        <fullName evidence="1">Uncharacterized protein</fullName>
    </submittedName>
</protein>
<keyword evidence="2" id="KW-1185">Reference proteome</keyword>
<gene>
    <name evidence="1" type="ORF">M8C21_016819</name>
</gene>
<dbReference type="AlphaFoldDB" id="A0AAD5D577"/>
<sequence length="55" mass="6078">MPMINQNHLPVVGVVSNHRCYCSVSASKPAVLESSSTSKEENCVWSPANKIYTPW</sequence>
<dbReference type="EMBL" id="JAMZMK010005560">
    <property type="protein sequence ID" value="KAI7753064.1"/>
    <property type="molecule type" value="Genomic_DNA"/>
</dbReference>
<organism evidence="1 2">
    <name type="scientific">Ambrosia artemisiifolia</name>
    <name type="common">Common ragweed</name>
    <dbReference type="NCBI Taxonomy" id="4212"/>
    <lineage>
        <taxon>Eukaryota</taxon>
        <taxon>Viridiplantae</taxon>
        <taxon>Streptophyta</taxon>
        <taxon>Embryophyta</taxon>
        <taxon>Tracheophyta</taxon>
        <taxon>Spermatophyta</taxon>
        <taxon>Magnoliopsida</taxon>
        <taxon>eudicotyledons</taxon>
        <taxon>Gunneridae</taxon>
        <taxon>Pentapetalae</taxon>
        <taxon>asterids</taxon>
        <taxon>campanulids</taxon>
        <taxon>Asterales</taxon>
        <taxon>Asteraceae</taxon>
        <taxon>Asteroideae</taxon>
        <taxon>Heliantheae alliance</taxon>
        <taxon>Heliantheae</taxon>
        <taxon>Ambrosia</taxon>
    </lineage>
</organism>
<reference evidence="1" key="1">
    <citation type="submission" date="2022-06" db="EMBL/GenBank/DDBJ databases">
        <title>Uncovering the hologenomic basis of an extraordinary plant invasion.</title>
        <authorList>
            <person name="Bieker V.C."/>
            <person name="Martin M.D."/>
            <person name="Gilbert T."/>
            <person name="Hodgins K."/>
            <person name="Battlay P."/>
            <person name="Petersen B."/>
            <person name="Wilson J."/>
        </authorList>
    </citation>
    <scope>NUCLEOTIDE SEQUENCE</scope>
    <source>
        <strain evidence="1">AA19_3_7</strain>
        <tissue evidence="1">Leaf</tissue>
    </source>
</reference>
<evidence type="ECO:0000313" key="1">
    <source>
        <dbReference type="EMBL" id="KAI7753064.1"/>
    </source>
</evidence>
<accession>A0AAD5D577</accession>
<proteinExistence type="predicted"/>